<evidence type="ECO:0000256" key="2">
    <source>
        <dbReference type="SAM" id="SignalP"/>
    </source>
</evidence>
<dbReference type="Proteomes" id="UP000054270">
    <property type="component" value="Unassembled WGS sequence"/>
</dbReference>
<dbReference type="AlphaFoldDB" id="A0A0D2PQG2"/>
<feature type="chain" id="PRO_5002260901" evidence="2">
    <location>
        <begin position="26"/>
        <end position="226"/>
    </location>
</feature>
<reference evidence="4" key="1">
    <citation type="submission" date="2014-04" db="EMBL/GenBank/DDBJ databases">
        <title>Evolutionary Origins and Diversification of the Mycorrhizal Mutualists.</title>
        <authorList>
            <consortium name="DOE Joint Genome Institute"/>
            <consortium name="Mycorrhizal Genomics Consortium"/>
            <person name="Kohler A."/>
            <person name="Kuo A."/>
            <person name="Nagy L.G."/>
            <person name="Floudas D."/>
            <person name="Copeland A."/>
            <person name="Barry K.W."/>
            <person name="Cichocki N."/>
            <person name="Veneault-Fourrey C."/>
            <person name="LaButti K."/>
            <person name="Lindquist E.A."/>
            <person name="Lipzen A."/>
            <person name="Lundell T."/>
            <person name="Morin E."/>
            <person name="Murat C."/>
            <person name="Riley R."/>
            <person name="Ohm R."/>
            <person name="Sun H."/>
            <person name="Tunlid A."/>
            <person name="Henrissat B."/>
            <person name="Grigoriev I.V."/>
            <person name="Hibbett D.S."/>
            <person name="Martin F."/>
        </authorList>
    </citation>
    <scope>NUCLEOTIDE SEQUENCE [LARGE SCALE GENOMIC DNA]</scope>
    <source>
        <strain evidence="4">FD-334 SS-4</strain>
    </source>
</reference>
<protein>
    <submittedName>
        <fullName evidence="3">Uncharacterized protein</fullName>
    </submittedName>
</protein>
<organism evidence="3 4">
    <name type="scientific">Hypholoma sublateritium (strain FD-334 SS-4)</name>
    <dbReference type="NCBI Taxonomy" id="945553"/>
    <lineage>
        <taxon>Eukaryota</taxon>
        <taxon>Fungi</taxon>
        <taxon>Dikarya</taxon>
        <taxon>Basidiomycota</taxon>
        <taxon>Agaricomycotina</taxon>
        <taxon>Agaricomycetes</taxon>
        <taxon>Agaricomycetidae</taxon>
        <taxon>Agaricales</taxon>
        <taxon>Agaricineae</taxon>
        <taxon>Strophariaceae</taxon>
        <taxon>Hypholoma</taxon>
    </lineage>
</organism>
<name>A0A0D2PQG2_HYPSF</name>
<keyword evidence="4" id="KW-1185">Reference proteome</keyword>
<feature type="region of interest" description="Disordered" evidence="1">
    <location>
        <begin position="124"/>
        <end position="148"/>
    </location>
</feature>
<keyword evidence="2" id="KW-0732">Signal</keyword>
<sequence>MLAGIWRRSHSRAIIWAVKVDILLLGLLNKHDRRIDTKINIIDAVREGGVCNNSPVAKIHVPFSVGTTSQLQQTVHPVRRCCGDVWHTQIDLHANRPVYPHLTLLEAGHVIFFTLGRLPKALFHDDKNPQSSGANAPAVPRGSGGHTVVDNDARVVRLAQCVVASTTGRSNPDLSPFHYIASPDSFIAPAPAAGNRRTALTCLSLVDKMPVRAADAGNGLGHIVET</sequence>
<evidence type="ECO:0000313" key="3">
    <source>
        <dbReference type="EMBL" id="KJA22110.1"/>
    </source>
</evidence>
<dbReference type="EMBL" id="KN817552">
    <property type="protein sequence ID" value="KJA22110.1"/>
    <property type="molecule type" value="Genomic_DNA"/>
</dbReference>
<feature type="signal peptide" evidence="2">
    <location>
        <begin position="1"/>
        <end position="25"/>
    </location>
</feature>
<proteinExistence type="predicted"/>
<gene>
    <name evidence="3" type="ORF">HYPSUDRAFT_664616</name>
</gene>
<evidence type="ECO:0000313" key="4">
    <source>
        <dbReference type="Proteomes" id="UP000054270"/>
    </source>
</evidence>
<accession>A0A0D2PQG2</accession>
<evidence type="ECO:0000256" key="1">
    <source>
        <dbReference type="SAM" id="MobiDB-lite"/>
    </source>
</evidence>